<feature type="transmembrane region" description="Helical" evidence="1">
    <location>
        <begin position="38"/>
        <end position="58"/>
    </location>
</feature>
<gene>
    <name evidence="2" type="ORF">SAMN04487928_10167</name>
</gene>
<reference evidence="3" key="1">
    <citation type="submission" date="2016-10" db="EMBL/GenBank/DDBJ databases">
        <authorList>
            <person name="Varghese N."/>
            <person name="Submissions S."/>
        </authorList>
    </citation>
    <scope>NUCLEOTIDE SEQUENCE [LARGE SCALE GENOMIC DNA]</scope>
    <source>
        <strain evidence="3">P18</strain>
    </source>
</reference>
<evidence type="ECO:0000256" key="1">
    <source>
        <dbReference type="SAM" id="Phobius"/>
    </source>
</evidence>
<keyword evidence="1" id="KW-1133">Transmembrane helix</keyword>
<feature type="transmembrane region" description="Helical" evidence="1">
    <location>
        <begin position="64"/>
        <end position="87"/>
    </location>
</feature>
<keyword evidence="3" id="KW-1185">Reference proteome</keyword>
<organism evidence="2 3">
    <name type="scientific">Butyrivibrio proteoclasticus</name>
    <dbReference type="NCBI Taxonomy" id="43305"/>
    <lineage>
        <taxon>Bacteria</taxon>
        <taxon>Bacillati</taxon>
        <taxon>Bacillota</taxon>
        <taxon>Clostridia</taxon>
        <taxon>Lachnospirales</taxon>
        <taxon>Lachnospiraceae</taxon>
        <taxon>Butyrivibrio</taxon>
    </lineage>
</organism>
<evidence type="ECO:0000313" key="3">
    <source>
        <dbReference type="Proteomes" id="UP000182624"/>
    </source>
</evidence>
<dbReference type="AlphaFoldDB" id="A0A1I5PN07"/>
<proteinExistence type="predicted"/>
<keyword evidence="1" id="KW-0812">Transmembrane</keyword>
<dbReference type="RefSeq" id="WP_074882763.1">
    <property type="nucleotide sequence ID" value="NZ_FOXO01000001.1"/>
</dbReference>
<dbReference type="EMBL" id="FOXO01000001">
    <property type="protein sequence ID" value="SFP35277.1"/>
    <property type="molecule type" value="Genomic_DNA"/>
</dbReference>
<dbReference type="OrthoDB" id="2002712at2"/>
<dbReference type="Proteomes" id="UP000182624">
    <property type="component" value="Unassembled WGS sequence"/>
</dbReference>
<sequence length="170" mass="19421">MLQLCYLGMAFAAVFYIVFGLAVKLMDLDDKFRNYTRLVILITSLSILVLSSLCSTILNMRVGIYLYGILSLILFVASSFILLSIIIELHHINTKNKVRRFMILFDKVESFIREGKTQEEIMSYLTGIQKLTSKEASDFLMFISDPTNHQFLSDVNAQIQAAKVKYEKKG</sequence>
<name>A0A1I5PN07_9FIRM</name>
<keyword evidence="1" id="KW-0472">Membrane</keyword>
<feature type="transmembrane region" description="Helical" evidence="1">
    <location>
        <begin position="6"/>
        <end position="26"/>
    </location>
</feature>
<evidence type="ECO:0000313" key="2">
    <source>
        <dbReference type="EMBL" id="SFP35277.1"/>
    </source>
</evidence>
<protein>
    <submittedName>
        <fullName evidence="2">Uncharacterized protein</fullName>
    </submittedName>
</protein>
<accession>A0A1I5PN07</accession>